<protein>
    <submittedName>
        <fullName evidence="1">Uncharacterized protein</fullName>
    </submittedName>
</protein>
<proteinExistence type="predicted"/>
<reference evidence="1" key="1">
    <citation type="submission" date="2022-10" db="EMBL/GenBank/DDBJ databases">
        <title>Culturing micro-colonial fungi from biological soil crusts in the Mojave desert and describing Neophaeococcomyces mojavensis, and introducing the new genera and species Taxawa tesnikishii.</title>
        <authorList>
            <person name="Kurbessoian T."/>
            <person name="Stajich J.E."/>
        </authorList>
    </citation>
    <scope>NUCLEOTIDE SEQUENCE</scope>
    <source>
        <strain evidence="1">JES_112</strain>
    </source>
</reference>
<comment type="caution">
    <text evidence="1">The sequence shown here is derived from an EMBL/GenBank/DDBJ whole genome shotgun (WGS) entry which is preliminary data.</text>
</comment>
<accession>A0ACC3AB15</accession>
<name>A0ACC3AB15_9EURO</name>
<dbReference type="Proteomes" id="UP001172386">
    <property type="component" value="Unassembled WGS sequence"/>
</dbReference>
<sequence length="77" mass="8058">MSAGKPTAAPPKRKGRGGKADTDPLPGNNEDEAGSLDDNEASLDDGLHAMSVFPYCSHIGVAFDDELKKVEADNDAE</sequence>
<keyword evidence="2" id="KW-1185">Reference proteome</keyword>
<dbReference type="EMBL" id="JAPDRQ010000048">
    <property type="protein sequence ID" value="KAJ9658681.1"/>
    <property type="molecule type" value="Genomic_DNA"/>
</dbReference>
<evidence type="ECO:0000313" key="1">
    <source>
        <dbReference type="EMBL" id="KAJ9658681.1"/>
    </source>
</evidence>
<evidence type="ECO:0000313" key="2">
    <source>
        <dbReference type="Proteomes" id="UP001172386"/>
    </source>
</evidence>
<organism evidence="1 2">
    <name type="scientific">Neophaeococcomyces mojaviensis</name>
    <dbReference type="NCBI Taxonomy" id="3383035"/>
    <lineage>
        <taxon>Eukaryota</taxon>
        <taxon>Fungi</taxon>
        <taxon>Dikarya</taxon>
        <taxon>Ascomycota</taxon>
        <taxon>Pezizomycotina</taxon>
        <taxon>Eurotiomycetes</taxon>
        <taxon>Chaetothyriomycetidae</taxon>
        <taxon>Chaetothyriales</taxon>
        <taxon>Chaetothyriales incertae sedis</taxon>
        <taxon>Neophaeococcomyces</taxon>
    </lineage>
</organism>
<gene>
    <name evidence="1" type="ORF">H2198_003559</name>
</gene>